<feature type="transmembrane region" description="Helical" evidence="9">
    <location>
        <begin position="333"/>
        <end position="354"/>
    </location>
</feature>
<protein>
    <recommendedName>
        <fullName evidence="10">Cation/H+ exchanger transmembrane domain-containing protein</fullName>
    </recommendedName>
</protein>
<comment type="subcellular location">
    <subcellularLocation>
        <location evidence="1">Membrane</location>
        <topology evidence="1">Multi-pass membrane protein</topology>
    </subcellularLocation>
</comment>
<feature type="transmembrane region" description="Helical" evidence="9">
    <location>
        <begin position="223"/>
        <end position="256"/>
    </location>
</feature>
<name>A0A2T2XM01_9FIRM</name>
<evidence type="ECO:0000256" key="7">
    <source>
        <dbReference type="ARBA" id="ARBA00023065"/>
    </source>
</evidence>
<feature type="transmembrane region" description="Helical" evidence="9">
    <location>
        <begin position="93"/>
        <end position="114"/>
    </location>
</feature>
<feature type="transmembrane region" description="Helical" evidence="9">
    <location>
        <begin position="181"/>
        <end position="203"/>
    </location>
</feature>
<gene>
    <name evidence="11" type="ORF">C7B46_00535</name>
</gene>
<keyword evidence="6 9" id="KW-1133">Transmembrane helix</keyword>
<dbReference type="Gene3D" id="1.20.1530.20">
    <property type="match status" value="1"/>
</dbReference>
<evidence type="ECO:0000256" key="3">
    <source>
        <dbReference type="ARBA" id="ARBA00022448"/>
    </source>
</evidence>
<dbReference type="EMBL" id="PXYW01000001">
    <property type="protein sequence ID" value="PSR35513.1"/>
    <property type="molecule type" value="Genomic_DNA"/>
</dbReference>
<dbReference type="InterPro" id="IPR038770">
    <property type="entry name" value="Na+/solute_symporter_sf"/>
</dbReference>
<feature type="transmembrane region" description="Helical" evidence="9">
    <location>
        <begin position="298"/>
        <end position="321"/>
    </location>
</feature>
<dbReference type="PANTHER" id="PTHR43562:SF1">
    <property type="entry name" value="NA(+)_H(+) ANTIPORTER YJBQ-RELATED"/>
    <property type="match status" value="1"/>
</dbReference>
<dbReference type="Proteomes" id="UP000242972">
    <property type="component" value="Unassembled WGS sequence"/>
</dbReference>
<evidence type="ECO:0000256" key="2">
    <source>
        <dbReference type="ARBA" id="ARBA00005551"/>
    </source>
</evidence>
<feature type="domain" description="Cation/H+ exchanger transmembrane" evidence="10">
    <location>
        <begin position="13"/>
        <end position="381"/>
    </location>
</feature>
<dbReference type="AlphaFoldDB" id="A0A2T2XM01"/>
<evidence type="ECO:0000256" key="4">
    <source>
        <dbReference type="ARBA" id="ARBA00022449"/>
    </source>
</evidence>
<evidence type="ECO:0000256" key="8">
    <source>
        <dbReference type="ARBA" id="ARBA00023136"/>
    </source>
</evidence>
<dbReference type="InterPro" id="IPR006153">
    <property type="entry name" value="Cation/H_exchanger_TM"/>
</dbReference>
<keyword evidence="7" id="KW-0406">Ion transport</keyword>
<dbReference type="GO" id="GO:0016020">
    <property type="term" value="C:membrane"/>
    <property type="evidence" value="ECO:0007669"/>
    <property type="project" value="UniProtKB-SubCell"/>
</dbReference>
<comment type="similarity">
    <text evidence="2">Belongs to the monovalent cation:proton antiporter 2 (CPA2) transporter (TC 2.A.37) family.</text>
</comment>
<evidence type="ECO:0000256" key="5">
    <source>
        <dbReference type="ARBA" id="ARBA00022692"/>
    </source>
</evidence>
<feature type="transmembrane region" description="Helical" evidence="9">
    <location>
        <begin position="151"/>
        <end position="174"/>
    </location>
</feature>
<proteinExistence type="inferred from homology"/>
<dbReference type="GO" id="GO:1902600">
    <property type="term" value="P:proton transmembrane transport"/>
    <property type="evidence" value="ECO:0007669"/>
    <property type="project" value="InterPro"/>
</dbReference>
<dbReference type="GO" id="GO:0015297">
    <property type="term" value="F:antiporter activity"/>
    <property type="evidence" value="ECO:0007669"/>
    <property type="project" value="UniProtKB-KW"/>
</dbReference>
<accession>A0A2T2XM01</accession>
<evidence type="ECO:0000256" key="6">
    <source>
        <dbReference type="ARBA" id="ARBA00022989"/>
    </source>
</evidence>
<keyword evidence="5 9" id="KW-0812">Transmembrane</keyword>
<evidence type="ECO:0000256" key="9">
    <source>
        <dbReference type="SAM" id="Phobius"/>
    </source>
</evidence>
<comment type="caution">
    <text evidence="11">The sequence shown here is derived from an EMBL/GenBank/DDBJ whole genome shotgun (WGS) entry which is preliminary data.</text>
</comment>
<keyword evidence="8 9" id="KW-0472">Membrane</keyword>
<organism evidence="11 12">
    <name type="scientific">Sulfobacillus benefaciens</name>
    <dbReference type="NCBI Taxonomy" id="453960"/>
    <lineage>
        <taxon>Bacteria</taxon>
        <taxon>Bacillati</taxon>
        <taxon>Bacillota</taxon>
        <taxon>Clostridia</taxon>
        <taxon>Eubacteriales</taxon>
        <taxon>Clostridiales Family XVII. Incertae Sedis</taxon>
        <taxon>Sulfobacillus</taxon>
    </lineage>
</organism>
<evidence type="ECO:0000259" key="10">
    <source>
        <dbReference type="Pfam" id="PF00999"/>
    </source>
</evidence>
<feature type="transmembrane region" description="Helical" evidence="9">
    <location>
        <begin position="268"/>
        <end position="286"/>
    </location>
</feature>
<evidence type="ECO:0000256" key="1">
    <source>
        <dbReference type="ARBA" id="ARBA00004141"/>
    </source>
</evidence>
<keyword evidence="4" id="KW-0050">Antiport</keyword>
<feature type="transmembrane region" description="Helical" evidence="9">
    <location>
        <begin position="28"/>
        <end position="47"/>
    </location>
</feature>
<dbReference type="Pfam" id="PF00999">
    <property type="entry name" value="Na_H_Exchanger"/>
    <property type="match status" value="1"/>
</dbReference>
<sequence>MTPTILSVLMVSIVALIVPWVLLRIGPAIPVIAMEILVGMIFGRSGLGWIKPSSTVNFLSLFGLSFIMFLYGLETNVSLWFVFSKSRAVLSNPVPIAVLWLSIGFLEGFGLHWARLISDPVAISLLLSSSAPTVLLPTLKERNLVGSSFGQYLLTLGILVDSATLIGVTVLIAFHHGGKSAGLLLLLLLPLPLLAVKPIAGHLHKLWLGSGYDSVTSQIGVRGSLMIITLFIAFAETLGTITVLGAFLSGILVSMIAGSRREMLQEKLDTVGFGYFIPFFFVSIGAGLDLRPYLMSKALWTLVAVFITAIAVISLGLSRALQCGFARQQARAMSLLLATRLSVTVAGSLILFRAGMISNLQYLSMVLTSVLSALIFPPWFHRLIASEMALPSKIQ</sequence>
<feature type="transmembrane region" description="Helical" evidence="9">
    <location>
        <begin position="360"/>
        <end position="380"/>
    </location>
</feature>
<evidence type="ECO:0000313" key="11">
    <source>
        <dbReference type="EMBL" id="PSR35513.1"/>
    </source>
</evidence>
<keyword evidence="3" id="KW-0813">Transport</keyword>
<dbReference type="PANTHER" id="PTHR43562">
    <property type="entry name" value="NAPA-TYPE SODIUM/HYDROGEN ANTIPORTER"/>
    <property type="match status" value="1"/>
</dbReference>
<feature type="transmembrane region" description="Helical" evidence="9">
    <location>
        <begin position="5"/>
        <end position="22"/>
    </location>
</feature>
<evidence type="ECO:0000313" key="12">
    <source>
        <dbReference type="Proteomes" id="UP000242972"/>
    </source>
</evidence>
<reference evidence="11 12" key="1">
    <citation type="journal article" date="2014" name="BMC Genomics">
        <title>Comparison of environmental and isolate Sulfobacillus genomes reveals diverse carbon, sulfur, nitrogen, and hydrogen metabolisms.</title>
        <authorList>
            <person name="Justice N.B."/>
            <person name="Norman A."/>
            <person name="Brown C.T."/>
            <person name="Singh A."/>
            <person name="Thomas B.C."/>
            <person name="Banfield J.F."/>
        </authorList>
    </citation>
    <scope>NUCLEOTIDE SEQUENCE [LARGE SCALE GENOMIC DNA]</scope>
    <source>
        <strain evidence="11">AMDSBA4</strain>
    </source>
</reference>
<feature type="transmembrane region" description="Helical" evidence="9">
    <location>
        <begin position="54"/>
        <end position="73"/>
    </location>
</feature>